<protein>
    <submittedName>
        <fullName evidence="2">Uncharacterized protein</fullName>
    </submittedName>
</protein>
<evidence type="ECO:0000313" key="2">
    <source>
        <dbReference type="EMBL" id="KAG8176307.1"/>
    </source>
</evidence>
<name>A0AAV6TW35_9ARAC</name>
<dbReference type="EMBL" id="JAFNEN010000897">
    <property type="protein sequence ID" value="KAG8176307.1"/>
    <property type="molecule type" value="Genomic_DNA"/>
</dbReference>
<feature type="compositionally biased region" description="Basic and acidic residues" evidence="1">
    <location>
        <begin position="48"/>
        <end position="62"/>
    </location>
</feature>
<dbReference type="AlphaFoldDB" id="A0AAV6TW35"/>
<organism evidence="2 3">
    <name type="scientific">Oedothorax gibbosus</name>
    <dbReference type="NCBI Taxonomy" id="931172"/>
    <lineage>
        <taxon>Eukaryota</taxon>
        <taxon>Metazoa</taxon>
        <taxon>Ecdysozoa</taxon>
        <taxon>Arthropoda</taxon>
        <taxon>Chelicerata</taxon>
        <taxon>Arachnida</taxon>
        <taxon>Araneae</taxon>
        <taxon>Araneomorphae</taxon>
        <taxon>Entelegynae</taxon>
        <taxon>Araneoidea</taxon>
        <taxon>Linyphiidae</taxon>
        <taxon>Erigoninae</taxon>
        <taxon>Oedothorax</taxon>
    </lineage>
</organism>
<feature type="region of interest" description="Disordered" evidence="1">
    <location>
        <begin position="43"/>
        <end position="62"/>
    </location>
</feature>
<evidence type="ECO:0000313" key="3">
    <source>
        <dbReference type="Proteomes" id="UP000827092"/>
    </source>
</evidence>
<proteinExistence type="predicted"/>
<dbReference type="Proteomes" id="UP000827092">
    <property type="component" value="Unassembled WGS sequence"/>
</dbReference>
<keyword evidence="3" id="KW-1185">Reference proteome</keyword>
<accession>A0AAV6TW35</accession>
<reference evidence="2 3" key="1">
    <citation type="journal article" date="2022" name="Nat. Ecol. Evol.">
        <title>A masculinizing supergene underlies an exaggerated male reproductive morph in a spider.</title>
        <authorList>
            <person name="Hendrickx F."/>
            <person name="De Corte Z."/>
            <person name="Sonet G."/>
            <person name="Van Belleghem S.M."/>
            <person name="Kostlbacher S."/>
            <person name="Vangestel C."/>
        </authorList>
    </citation>
    <scope>NUCLEOTIDE SEQUENCE [LARGE SCALE GENOMIC DNA]</scope>
    <source>
        <strain evidence="2">W744_W776</strain>
    </source>
</reference>
<gene>
    <name evidence="2" type="ORF">JTE90_010026</name>
</gene>
<comment type="caution">
    <text evidence="2">The sequence shown here is derived from an EMBL/GenBank/DDBJ whole genome shotgun (WGS) entry which is preliminary data.</text>
</comment>
<evidence type="ECO:0000256" key="1">
    <source>
        <dbReference type="SAM" id="MobiDB-lite"/>
    </source>
</evidence>
<sequence length="98" mass="11298">MNKIAIRHQHFSFLTRGVIDVSAHRAPRGSLETSLFQSRIQNVLSPDPKNHSSSSHDHDDETIKMIDYSPPRLFRHYCTRNSITFGSDKALYATDRRD</sequence>